<keyword evidence="1" id="KW-0472">Membrane</keyword>
<keyword evidence="3" id="KW-1185">Reference proteome</keyword>
<accession>A0ABN7UB01</accession>
<proteinExistence type="predicted"/>
<evidence type="ECO:0000313" key="3">
    <source>
        <dbReference type="Proteomes" id="UP000789901"/>
    </source>
</evidence>
<sequence>MTINREILLRRENEYLTKKIKEELDAWRKNNYESTKHTVISIVISSLALIFGIFLYITEKSNFGEEIKNVVSTSVIGAGGSVTLLGSLSSLKNLFKEVNENAEEFKNTMEIFKDLYQKTEPQQESNEILLEQLEEYYKDQKKIFAFLEGLNMHMHHMLICRSIIVTISSLVVLMLAIVSTFYLIINSDDYVFVIIDILLVCFAILILYLSICVMICIQLIIPNITEEILSKRRVKEREGKMKKVAVEEKFGEYKSKVLLSKLIKCLYKNVKGENGWFVKVLKNMEYKRINIGSTEFEGINRILYGLPLKELEIIVKKTENSMDQNNK</sequence>
<gene>
    <name evidence="2" type="ORF">GMARGA_LOCUS4646</name>
</gene>
<evidence type="ECO:0000313" key="2">
    <source>
        <dbReference type="EMBL" id="CAG8553016.1"/>
    </source>
</evidence>
<comment type="caution">
    <text evidence="2">The sequence shown here is derived from an EMBL/GenBank/DDBJ whole genome shotgun (WGS) entry which is preliminary data.</text>
</comment>
<reference evidence="2 3" key="1">
    <citation type="submission" date="2021-06" db="EMBL/GenBank/DDBJ databases">
        <authorList>
            <person name="Kallberg Y."/>
            <person name="Tangrot J."/>
            <person name="Rosling A."/>
        </authorList>
    </citation>
    <scope>NUCLEOTIDE SEQUENCE [LARGE SCALE GENOMIC DNA]</scope>
    <source>
        <strain evidence="2 3">120-4 pot B 10/14</strain>
    </source>
</reference>
<dbReference type="Proteomes" id="UP000789901">
    <property type="component" value="Unassembled WGS sequence"/>
</dbReference>
<feature type="transmembrane region" description="Helical" evidence="1">
    <location>
        <begin position="191"/>
        <end position="221"/>
    </location>
</feature>
<feature type="transmembrane region" description="Helical" evidence="1">
    <location>
        <begin position="162"/>
        <end position="185"/>
    </location>
</feature>
<feature type="transmembrane region" description="Helical" evidence="1">
    <location>
        <begin position="70"/>
        <end position="88"/>
    </location>
</feature>
<keyword evidence="1" id="KW-1133">Transmembrane helix</keyword>
<name>A0ABN7UB01_GIGMA</name>
<organism evidence="2 3">
    <name type="scientific">Gigaspora margarita</name>
    <dbReference type="NCBI Taxonomy" id="4874"/>
    <lineage>
        <taxon>Eukaryota</taxon>
        <taxon>Fungi</taxon>
        <taxon>Fungi incertae sedis</taxon>
        <taxon>Mucoromycota</taxon>
        <taxon>Glomeromycotina</taxon>
        <taxon>Glomeromycetes</taxon>
        <taxon>Diversisporales</taxon>
        <taxon>Gigasporaceae</taxon>
        <taxon>Gigaspora</taxon>
    </lineage>
</organism>
<keyword evidence="1" id="KW-0812">Transmembrane</keyword>
<protein>
    <submittedName>
        <fullName evidence="2">36015_t:CDS:1</fullName>
    </submittedName>
</protein>
<feature type="transmembrane region" description="Helical" evidence="1">
    <location>
        <begin position="38"/>
        <end position="58"/>
    </location>
</feature>
<dbReference type="EMBL" id="CAJVQB010001849">
    <property type="protein sequence ID" value="CAG8553016.1"/>
    <property type="molecule type" value="Genomic_DNA"/>
</dbReference>
<evidence type="ECO:0000256" key="1">
    <source>
        <dbReference type="SAM" id="Phobius"/>
    </source>
</evidence>